<evidence type="ECO:0008006" key="3">
    <source>
        <dbReference type="Google" id="ProtNLM"/>
    </source>
</evidence>
<evidence type="ECO:0000313" key="2">
    <source>
        <dbReference type="Proteomes" id="UP000006352"/>
    </source>
</evidence>
<dbReference type="EMBL" id="HE796999">
    <property type="protein sequence ID" value="CCM00694.1"/>
    <property type="molecule type" value="Genomic_DNA"/>
</dbReference>
<keyword evidence="2" id="KW-1185">Reference proteome</keyword>
<dbReference type="Proteomes" id="UP000006352">
    <property type="component" value="Unassembled WGS sequence"/>
</dbReference>
<dbReference type="Gene3D" id="3.40.50.1820">
    <property type="entry name" value="alpha/beta hydrolase"/>
    <property type="match status" value="1"/>
</dbReference>
<sequence>MPISPLDDNSIQFYYDDSGAPAGLDNYATFVLVHGGIFHSPIFTPMFEHAAKYDLRLVALNLRDYPYTTPLSTAELDALKGEKEAQRAQVRAFGSEIASFLAWYVQHEHIPPIAFSPSGDSISGGIALLGWSMGNCTTISMLANADNLPEDIQRRLGRYMRTLVIYDPPCFALGMPDAGRFIPKALDLQTGPEYDMGQMFSLWVSSYYAHSPTFLSSIEDANEAQLDAGVVEKPIQDIPDQTPTVSRMTEAQLAGCVDYSVLGRSFRALIGVDRTVYDNNTRHGLFSKPIWPCLKVEYLWFDMSPGEVVYLVWYIHKLLNEARPVESREINEERFYELNSTLAAPLGAPRSHCQTLREPDEIALF</sequence>
<organism evidence="1 2">
    <name type="scientific">Fibroporia radiculosa</name>
    <dbReference type="NCBI Taxonomy" id="599839"/>
    <lineage>
        <taxon>Eukaryota</taxon>
        <taxon>Fungi</taxon>
        <taxon>Dikarya</taxon>
        <taxon>Basidiomycota</taxon>
        <taxon>Agaricomycotina</taxon>
        <taxon>Agaricomycetes</taxon>
        <taxon>Polyporales</taxon>
        <taxon>Fibroporiaceae</taxon>
        <taxon>Fibroporia</taxon>
    </lineage>
</organism>
<evidence type="ECO:0000313" key="1">
    <source>
        <dbReference type="EMBL" id="CCM00694.1"/>
    </source>
</evidence>
<gene>
    <name evidence="1" type="ORF">FIBRA_02733</name>
</gene>
<dbReference type="GeneID" id="24095605"/>
<dbReference type="HOGENOM" id="CLU_045014_0_0_1"/>
<proteinExistence type="predicted"/>
<accession>J4H207</accession>
<reference evidence="1 2" key="1">
    <citation type="journal article" date="2012" name="Appl. Environ. Microbiol.">
        <title>Short-read sequencing for genomic analysis of the brown rot fungus Fibroporia radiculosa.</title>
        <authorList>
            <person name="Tang J.D."/>
            <person name="Perkins A.D."/>
            <person name="Sonstegard T.S."/>
            <person name="Schroeder S.G."/>
            <person name="Burgess S.C."/>
            <person name="Diehl S.V."/>
        </authorList>
    </citation>
    <scope>NUCLEOTIDE SEQUENCE [LARGE SCALE GENOMIC DNA]</scope>
    <source>
        <strain evidence="1 2">TFFH 294</strain>
    </source>
</reference>
<dbReference type="InterPro" id="IPR029058">
    <property type="entry name" value="AB_hydrolase_fold"/>
</dbReference>
<protein>
    <recommendedName>
        <fullName evidence="3">AB hydrolase-1 domain-containing protein</fullName>
    </recommendedName>
</protein>
<dbReference type="RefSeq" id="XP_012179977.1">
    <property type="nucleotide sequence ID" value="XM_012324587.1"/>
</dbReference>
<dbReference type="AlphaFoldDB" id="J4H207"/>
<dbReference type="InParanoid" id="J4H207"/>
<dbReference type="SUPFAM" id="SSF53474">
    <property type="entry name" value="alpha/beta-Hydrolases"/>
    <property type="match status" value="1"/>
</dbReference>
<dbReference type="OrthoDB" id="5311491at2759"/>
<name>J4H207_9APHY</name>